<evidence type="ECO:0000313" key="10">
    <source>
        <dbReference type="Proteomes" id="UP000678276"/>
    </source>
</evidence>
<dbReference type="CDD" id="cd08645">
    <property type="entry name" value="FMT_core_GART"/>
    <property type="match status" value="1"/>
</dbReference>
<comment type="function">
    <text evidence="6">Catalyzes the transfer of a formyl group from 10-formyltetrahydrofolate to 5-phospho-ribosyl-glycinamide (GAR), producing 5-phospho-ribosyl-N-formylglycinamide (FGAR) and tetrahydrofolate.</text>
</comment>
<feature type="binding site" evidence="6">
    <location>
        <position position="112"/>
    </location>
    <ligand>
        <name>(6R)-10-formyltetrahydrofolate</name>
        <dbReference type="ChEBI" id="CHEBI:195366"/>
    </ligand>
</feature>
<dbReference type="RefSeq" id="WP_209594870.1">
    <property type="nucleotide sequence ID" value="NZ_JAGJCF010000007.1"/>
</dbReference>
<feature type="region of interest" description="Disordered" evidence="7">
    <location>
        <begin position="206"/>
        <end position="236"/>
    </location>
</feature>
<sequence length="236" mass="25852">MTTPRRKRIAVLISGRGTNMGAILAACMDPSFPGEVRTVISNRTDARGLETARRYDIAAHAVDQKAYESREAHERAVLDILEEAEPDVICLAGYMRLLTVDFVRRFEGRMINIHPSLLPLFPGLDTHARAIAAGMRVHGCTVHYVTERMDEGPIIAQAAIAIEPGDTPDTLSDRLLRAEHRLYPHALRMALTGDVRMVNGQAAFRRRPPAQASDDIASATNGPSPQILLSPDGRGN</sequence>
<reference evidence="9 10" key="1">
    <citation type="submission" date="2021-04" db="EMBL/GenBank/DDBJ databases">
        <title>Whole genome sequence of Jiella sp. KSK16Y-1.</title>
        <authorList>
            <person name="Tuo L."/>
        </authorList>
    </citation>
    <scope>NUCLEOTIDE SEQUENCE [LARGE SCALE GENOMIC DNA]</scope>
    <source>
        <strain evidence="9 10">KSK16Y-1</strain>
    </source>
</reference>
<evidence type="ECO:0000256" key="1">
    <source>
        <dbReference type="ARBA" id="ARBA00005054"/>
    </source>
</evidence>
<feature type="binding site" evidence="6">
    <location>
        <begin position="95"/>
        <end position="98"/>
    </location>
    <ligand>
        <name>(6R)-10-formyltetrahydrofolate</name>
        <dbReference type="ChEBI" id="CHEBI:195366"/>
    </ligand>
</feature>
<dbReference type="Gene3D" id="3.40.50.170">
    <property type="entry name" value="Formyl transferase, N-terminal domain"/>
    <property type="match status" value="1"/>
</dbReference>
<gene>
    <name evidence="6" type="primary">purN</name>
    <name evidence="9" type="ORF">J6595_12390</name>
</gene>
<feature type="domain" description="Formyl transferase N-terminal" evidence="8">
    <location>
        <begin position="7"/>
        <end position="187"/>
    </location>
</feature>
<dbReference type="InterPro" id="IPR002376">
    <property type="entry name" value="Formyl_transf_N"/>
</dbReference>
<dbReference type="GO" id="GO:0004644">
    <property type="term" value="F:phosphoribosylglycinamide formyltransferase activity"/>
    <property type="evidence" value="ECO:0007669"/>
    <property type="project" value="UniProtKB-EC"/>
</dbReference>
<dbReference type="SUPFAM" id="SSF53328">
    <property type="entry name" value="Formyltransferase"/>
    <property type="match status" value="1"/>
</dbReference>
<dbReference type="InterPro" id="IPR004607">
    <property type="entry name" value="GART"/>
</dbReference>
<dbReference type="PROSITE" id="PS00373">
    <property type="entry name" value="GART"/>
    <property type="match status" value="1"/>
</dbReference>
<comment type="caution">
    <text evidence="9">The sequence shown here is derived from an EMBL/GenBank/DDBJ whole genome shotgun (WGS) entry which is preliminary data.</text>
</comment>
<dbReference type="InterPro" id="IPR036477">
    <property type="entry name" value="Formyl_transf_N_sf"/>
</dbReference>
<dbReference type="Pfam" id="PF00551">
    <property type="entry name" value="Formyl_trans_N"/>
    <property type="match status" value="1"/>
</dbReference>
<keyword evidence="2 6" id="KW-0808">Transferase</keyword>
<dbReference type="InterPro" id="IPR001555">
    <property type="entry name" value="GART_AS"/>
</dbReference>
<feature type="binding site" evidence="6">
    <location>
        <begin position="17"/>
        <end position="19"/>
    </location>
    <ligand>
        <name>N(1)-(5-phospho-beta-D-ribosyl)glycinamide</name>
        <dbReference type="ChEBI" id="CHEBI:143788"/>
    </ligand>
</feature>
<comment type="catalytic activity">
    <reaction evidence="5 6">
        <text>N(1)-(5-phospho-beta-D-ribosyl)glycinamide + (6R)-10-formyltetrahydrofolate = N(2)-formyl-N(1)-(5-phospho-beta-D-ribosyl)glycinamide + (6S)-5,6,7,8-tetrahydrofolate + H(+)</text>
        <dbReference type="Rhea" id="RHEA:15053"/>
        <dbReference type="ChEBI" id="CHEBI:15378"/>
        <dbReference type="ChEBI" id="CHEBI:57453"/>
        <dbReference type="ChEBI" id="CHEBI:143788"/>
        <dbReference type="ChEBI" id="CHEBI:147286"/>
        <dbReference type="ChEBI" id="CHEBI:195366"/>
        <dbReference type="EC" id="2.1.2.2"/>
    </reaction>
</comment>
<dbReference type="PROSITE" id="PS51257">
    <property type="entry name" value="PROKAR_LIPOPROTEIN"/>
    <property type="match status" value="1"/>
</dbReference>
<evidence type="ECO:0000256" key="5">
    <source>
        <dbReference type="ARBA" id="ARBA00047664"/>
    </source>
</evidence>
<organism evidence="9 10">
    <name type="scientific">Jiella mangrovi</name>
    <dbReference type="NCBI Taxonomy" id="2821407"/>
    <lineage>
        <taxon>Bacteria</taxon>
        <taxon>Pseudomonadati</taxon>
        <taxon>Pseudomonadota</taxon>
        <taxon>Alphaproteobacteria</taxon>
        <taxon>Hyphomicrobiales</taxon>
        <taxon>Aurantimonadaceae</taxon>
        <taxon>Jiella</taxon>
    </lineage>
</organism>
<keyword evidence="10" id="KW-1185">Reference proteome</keyword>
<protein>
    <recommendedName>
        <fullName evidence="6">Phosphoribosylglycinamide formyltransferase</fullName>
        <ecNumber evidence="6">2.1.2.2</ecNumber>
    </recommendedName>
    <alternativeName>
        <fullName evidence="6">5'-phosphoribosylglycinamide transformylase</fullName>
    </alternativeName>
    <alternativeName>
        <fullName evidence="6">GAR transformylase</fullName>
        <shortName evidence="6">GART</shortName>
    </alternativeName>
</protein>
<dbReference type="Proteomes" id="UP000678276">
    <property type="component" value="Unassembled WGS sequence"/>
</dbReference>
<evidence type="ECO:0000256" key="2">
    <source>
        <dbReference type="ARBA" id="ARBA00022679"/>
    </source>
</evidence>
<keyword evidence="3 6" id="KW-0658">Purine biosynthesis</keyword>
<dbReference type="HAMAP" id="MF_01930">
    <property type="entry name" value="PurN"/>
    <property type="match status" value="1"/>
</dbReference>
<dbReference type="PANTHER" id="PTHR43369">
    <property type="entry name" value="PHOSPHORIBOSYLGLYCINAMIDE FORMYLTRANSFERASE"/>
    <property type="match status" value="1"/>
</dbReference>
<evidence type="ECO:0000256" key="3">
    <source>
        <dbReference type="ARBA" id="ARBA00022755"/>
    </source>
</evidence>
<proteinExistence type="inferred from homology"/>
<evidence type="ECO:0000259" key="8">
    <source>
        <dbReference type="Pfam" id="PF00551"/>
    </source>
</evidence>
<accession>A0ABS4BI70</accession>
<dbReference type="NCBIfam" id="TIGR00639">
    <property type="entry name" value="PurN"/>
    <property type="match status" value="1"/>
</dbReference>
<evidence type="ECO:0000256" key="6">
    <source>
        <dbReference type="HAMAP-Rule" id="MF_01930"/>
    </source>
</evidence>
<dbReference type="PANTHER" id="PTHR43369:SF2">
    <property type="entry name" value="PHOSPHORIBOSYLGLYCINAMIDE FORMYLTRANSFERASE"/>
    <property type="match status" value="1"/>
</dbReference>
<comment type="similarity">
    <text evidence="4 6">Belongs to the GART family.</text>
</comment>
<comment type="pathway">
    <text evidence="1 6">Purine metabolism; IMP biosynthesis via de novo pathway; N(2)-formyl-N(1)-(5-phospho-D-ribosyl)glycinamide from N(1)-(5-phospho-D-ribosyl)glycinamide (10-formyl THF route): step 1/1.</text>
</comment>
<evidence type="ECO:0000313" key="9">
    <source>
        <dbReference type="EMBL" id="MBP0616381.1"/>
    </source>
</evidence>
<dbReference type="EC" id="2.1.2.2" evidence="6"/>
<dbReference type="EMBL" id="JAGJCF010000007">
    <property type="protein sequence ID" value="MBP0616381.1"/>
    <property type="molecule type" value="Genomic_DNA"/>
</dbReference>
<feature type="site" description="Raises pKa of active site His" evidence="6">
    <location>
        <position position="150"/>
    </location>
</feature>
<feature type="active site" description="Proton donor" evidence="6">
    <location>
        <position position="114"/>
    </location>
</feature>
<evidence type="ECO:0000256" key="4">
    <source>
        <dbReference type="ARBA" id="ARBA00038440"/>
    </source>
</evidence>
<evidence type="ECO:0000256" key="7">
    <source>
        <dbReference type="SAM" id="MobiDB-lite"/>
    </source>
</evidence>
<name>A0ABS4BI70_9HYPH</name>
<feature type="binding site" evidence="6">
    <location>
        <position position="70"/>
    </location>
    <ligand>
        <name>(6R)-10-formyltetrahydrofolate</name>
        <dbReference type="ChEBI" id="CHEBI:195366"/>
    </ligand>
</feature>